<keyword evidence="4" id="KW-1185">Reference proteome</keyword>
<evidence type="ECO:0000313" key="3">
    <source>
        <dbReference type="EMBL" id="RBQ21066.1"/>
    </source>
</evidence>
<evidence type="ECO:0000256" key="1">
    <source>
        <dbReference type="SAM" id="MobiDB-lite"/>
    </source>
</evidence>
<gene>
    <name evidence="3" type="ORF">DP939_08430</name>
</gene>
<dbReference type="PANTHER" id="PTHR46889:SF4">
    <property type="entry name" value="TRANSPOSASE INSO FOR INSERTION SEQUENCE ELEMENT IS911B-RELATED"/>
    <property type="match status" value="1"/>
</dbReference>
<dbReference type="EMBL" id="QMEY01000002">
    <property type="protein sequence ID" value="RBQ21066.1"/>
    <property type="molecule type" value="Genomic_DNA"/>
</dbReference>
<dbReference type="Proteomes" id="UP000253303">
    <property type="component" value="Unassembled WGS sequence"/>
</dbReference>
<feature type="region of interest" description="Disordered" evidence="1">
    <location>
        <begin position="109"/>
        <end position="134"/>
    </location>
</feature>
<feature type="domain" description="HTH-like" evidence="2">
    <location>
        <begin position="56"/>
        <end position="112"/>
    </location>
</feature>
<evidence type="ECO:0000313" key="4">
    <source>
        <dbReference type="Proteomes" id="UP000253303"/>
    </source>
</evidence>
<accession>A0A366M4D9</accession>
<dbReference type="InterPro" id="IPR050900">
    <property type="entry name" value="Transposase_IS3/IS150/IS904"/>
</dbReference>
<dbReference type="InterPro" id="IPR025948">
    <property type="entry name" value="HTH-like_dom"/>
</dbReference>
<dbReference type="AlphaFoldDB" id="A0A366M4D9"/>
<dbReference type="Pfam" id="PF13276">
    <property type="entry name" value="HTH_21"/>
    <property type="match status" value="1"/>
</dbReference>
<feature type="compositionally biased region" description="Basic residues" evidence="1">
    <location>
        <begin position="109"/>
        <end position="124"/>
    </location>
</feature>
<evidence type="ECO:0000259" key="2">
    <source>
        <dbReference type="Pfam" id="PF13276"/>
    </source>
</evidence>
<organism evidence="3 4">
    <name type="scientific">Spongiactinospora rosea</name>
    <dbReference type="NCBI Taxonomy" id="2248750"/>
    <lineage>
        <taxon>Bacteria</taxon>
        <taxon>Bacillati</taxon>
        <taxon>Actinomycetota</taxon>
        <taxon>Actinomycetes</taxon>
        <taxon>Streptosporangiales</taxon>
        <taxon>Streptosporangiaceae</taxon>
        <taxon>Spongiactinospora</taxon>
    </lineage>
</organism>
<protein>
    <recommendedName>
        <fullName evidence="2">HTH-like domain-containing protein</fullName>
    </recommendedName>
</protein>
<comment type="caution">
    <text evidence="3">The sequence shown here is derived from an EMBL/GenBank/DDBJ whole genome shotgun (WGS) entry which is preliminary data.</text>
</comment>
<feature type="compositionally biased region" description="Low complexity" evidence="1">
    <location>
        <begin position="125"/>
        <end position="134"/>
    </location>
</feature>
<reference evidence="3 4" key="1">
    <citation type="submission" date="2018-06" db="EMBL/GenBank/DDBJ databases">
        <title>Sphaerisporangium craniellae sp. nov., isolated from a marine sponge in the South China Sea.</title>
        <authorList>
            <person name="Li L."/>
        </authorList>
    </citation>
    <scope>NUCLEOTIDE SEQUENCE [LARGE SCALE GENOMIC DNA]</scope>
    <source>
        <strain evidence="3 4">LHW63015</strain>
    </source>
</reference>
<proteinExistence type="predicted"/>
<name>A0A366M4D9_9ACTN</name>
<sequence>MRGLLCEGAVAGEKFSLIHAEEANFGLPMMCRLLGVSRSGYYEWRDRPMSAGKRRREDLKPLIEEVFAESGRTYGYRRVHAALGRMGIEVDDELVRALMRDLGLTPVQVKRRRGLTSRTRRPARSRTGGPRLHR</sequence>
<dbReference type="PANTHER" id="PTHR46889">
    <property type="entry name" value="TRANSPOSASE INSF FOR INSERTION SEQUENCE IS3B-RELATED"/>
    <property type="match status" value="1"/>
</dbReference>